<protein>
    <submittedName>
        <fullName evidence="2">Uncharacterized protein</fullName>
    </submittedName>
</protein>
<dbReference type="SUPFAM" id="SSF50814">
    <property type="entry name" value="Lipocalins"/>
    <property type="match status" value="1"/>
</dbReference>
<dbReference type="WBParaSite" id="ACRNAN_scaffold17213.g33066.t1">
    <property type="protein sequence ID" value="ACRNAN_scaffold17213.g33066.t1"/>
    <property type="gene ID" value="ACRNAN_scaffold17213.g33066"/>
</dbReference>
<dbReference type="Gene3D" id="2.40.128.20">
    <property type="match status" value="1"/>
</dbReference>
<dbReference type="InterPro" id="IPR012674">
    <property type="entry name" value="Calycin"/>
</dbReference>
<name>A0A914D1Y3_9BILA</name>
<accession>A0A914D1Y3</accession>
<proteinExistence type="predicted"/>
<keyword evidence="1" id="KW-1185">Reference proteome</keyword>
<evidence type="ECO:0000313" key="1">
    <source>
        <dbReference type="Proteomes" id="UP000887540"/>
    </source>
</evidence>
<reference evidence="2" key="1">
    <citation type="submission" date="2022-11" db="UniProtKB">
        <authorList>
            <consortium name="WormBaseParasite"/>
        </authorList>
    </citation>
    <scope>IDENTIFICATION</scope>
</reference>
<sequence length="86" mass="10167">MLTSLRNIEWKNLSLGKEFIGPRLDGLVKVLFEYDSEKDELIERHRLLDNIDAKPDFLKYYRVGDYLVMQLEYDGVVAVRLFKKSV</sequence>
<organism evidence="1 2">
    <name type="scientific">Acrobeloides nanus</name>
    <dbReference type="NCBI Taxonomy" id="290746"/>
    <lineage>
        <taxon>Eukaryota</taxon>
        <taxon>Metazoa</taxon>
        <taxon>Ecdysozoa</taxon>
        <taxon>Nematoda</taxon>
        <taxon>Chromadorea</taxon>
        <taxon>Rhabditida</taxon>
        <taxon>Tylenchina</taxon>
        <taxon>Cephalobomorpha</taxon>
        <taxon>Cephaloboidea</taxon>
        <taxon>Cephalobidae</taxon>
        <taxon>Acrobeloides</taxon>
    </lineage>
</organism>
<dbReference type="AlphaFoldDB" id="A0A914D1Y3"/>
<dbReference type="Proteomes" id="UP000887540">
    <property type="component" value="Unplaced"/>
</dbReference>
<evidence type="ECO:0000313" key="2">
    <source>
        <dbReference type="WBParaSite" id="ACRNAN_scaffold17213.g33066.t1"/>
    </source>
</evidence>